<name>A0A367EHN6_9ACTN</name>
<dbReference type="Pfam" id="PF16925">
    <property type="entry name" value="TetR_C_13"/>
    <property type="match status" value="1"/>
</dbReference>
<dbReference type="PANTHER" id="PTHR47506">
    <property type="entry name" value="TRANSCRIPTIONAL REGULATORY PROTEIN"/>
    <property type="match status" value="1"/>
</dbReference>
<evidence type="ECO:0000259" key="5">
    <source>
        <dbReference type="PROSITE" id="PS50977"/>
    </source>
</evidence>
<feature type="DNA-binding region" description="H-T-H motif" evidence="4">
    <location>
        <begin position="46"/>
        <end position="65"/>
    </location>
</feature>
<dbReference type="SUPFAM" id="SSF46689">
    <property type="entry name" value="Homeodomain-like"/>
    <property type="match status" value="1"/>
</dbReference>
<evidence type="ECO:0000256" key="3">
    <source>
        <dbReference type="ARBA" id="ARBA00023163"/>
    </source>
</evidence>
<sequence length="226" mass="24084">MNARDDDSAALSRVPARLTRKGQATRARIVDAAARLMIETSVAGTRTDDVRAAAGVSASQIYHYFEDKPALVRAVIGHATDLVLEAQQPVLGQLDSMAALRAWRDHVVELQRSHHCAGGCPLGSLAGELAEAGDSARGALAAGFARWETALREGLTTMYERGELRPDADPEELALALLAALQGGILLSQLRRDTAPMRAALDTTLDRIESLTTAPGPRTGEGARKR</sequence>
<dbReference type="Pfam" id="PF00440">
    <property type="entry name" value="TetR_N"/>
    <property type="match status" value="1"/>
</dbReference>
<keyword evidence="3" id="KW-0804">Transcription</keyword>
<dbReference type="PRINTS" id="PR00455">
    <property type="entry name" value="HTHTETR"/>
</dbReference>
<keyword evidence="1" id="KW-0805">Transcription regulation</keyword>
<dbReference type="InterPro" id="IPR011075">
    <property type="entry name" value="TetR_C"/>
</dbReference>
<comment type="caution">
    <text evidence="6">The sequence shown here is derived from an EMBL/GenBank/DDBJ whole genome shotgun (WGS) entry which is preliminary data.</text>
</comment>
<evidence type="ECO:0000256" key="2">
    <source>
        <dbReference type="ARBA" id="ARBA00023125"/>
    </source>
</evidence>
<protein>
    <submittedName>
        <fullName evidence="6">TetR/AcrR family transcriptional regulator</fullName>
    </submittedName>
</protein>
<evidence type="ECO:0000313" key="7">
    <source>
        <dbReference type="Proteomes" id="UP000253507"/>
    </source>
</evidence>
<dbReference type="Gene3D" id="1.10.10.60">
    <property type="entry name" value="Homeodomain-like"/>
    <property type="match status" value="1"/>
</dbReference>
<dbReference type="GO" id="GO:0003677">
    <property type="term" value="F:DNA binding"/>
    <property type="evidence" value="ECO:0007669"/>
    <property type="project" value="UniProtKB-UniRule"/>
</dbReference>
<proteinExistence type="predicted"/>
<dbReference type="Proteomes" id="UP000253507">
    <property type="component" value="Unassembled WGS sequence"/>
</dbReference>
<dbReference type="Gene3D" id="1.10.357.10">
    <property type="entry name" value="Tetracycline Repressor, domain 2"/>
    <property type="match status" value="1"/>
</dbReference>
<dbReference type="RefSeq" id="WP_114016484.1">
    <property type="nucleotide sequence ID" value="NZ_QOIM01000036.1"/>
</dbReference>
<accession>A0A367EHN6</accession>
<evidence type="ECO:0000256" key="1">
    <source>
        <dbReference type="ARBA" id="ARBA00023015"/>
    </source>
</evidence>
<evidence type="ECO:0000313" key="6">
    <source>
        <dbReference type="EMBL" id="RCG17574.1"/>
    </source>
</evidence>
<dbReference type="PANTHER" id="PTHR47506:SF1">
    <property type="entry name" value="HTH-TYPE TRANSCRIPTIONAL REGULATOR YJDC"/>
    <property type="match status" value="1"/>
</dbReference>
<keyword evidence="7" id="KW-1185">Reference proteome</keyword>
<keyword evidence="2 4" id="KW-0238">DNA-binding</keyword>
<dbReference type="SUPFAM" id="SSF48498">
    <property type="entry name" value="Tetracyclin repressor-like, C-terminal domain"/>
    <property type="match status" value="1"/>
</dbReference>
<reference evidence="6 7" key="1">
    <citation type="submission" date="2018-06" db="EMBL/GenBank/DDBJ databases">
        <title>Streptomyces reniochalinae sp. nov. and Streptomyces diacarnus sp. nov. from marine sponges.</title>
        <authorList>
            <person name="Li L."/>
        </authorList>
    </citation>
    <scope>NUCLEOTIDE SEQUENCE [LARGE SCALE GENOMIC DNA]</scope>
    <source>
        <strain evidence="6 7">LHW50302</strain>
    </source>
</reference>
<dbReference type="PROSITE" id="PS50977">
    <property type="entry name" value="HTH_TETR_2"/>
    <property type="match status" value="1"/>
</dbReference>
<dbReference type="InterPro" id="IPR036271">
    <property type="entry name" value="Tet_transcr_reg_TetR-rel_C_sf"/>
</dbReference>
<dbReference type="InterPro" id="IPR001647">
    <property type="entry name" value="HTH_TetR"/>
</dbReference>
<dbReference type="InterPro" id="IPR009057">
    <property type="entry name" value="Homeodomain-like_sf"/>
</dbReference>
<dbReference type="EMBL" id="QOIM01000036">
    <property type="protein sequence ID" value="RCG17574.1"/>
    <property type="molecule type" value="Genomic_DNA"/>
</dbReference>
<organism evidence="6 7">
    <name type="scientific">Streptomyces reniochalinae</name>
    <dbReference type="NCBI Taxonomy" id="2250578"/>
    <lineage>
        <taxon>Bacteria</taxon>
        <taxon>Bacillati</taxon>
        <taxon>Actinomycetota</taxon>
        <taxon>Actinomycetes</taxon>
        <taxon>Kitasatosporales</taxon>
        <taxon>Streptomycetaceae</taxon>
        <taxon>Streptomyces</taxon>
    </lineage>
</organism>
<dbReference type="AlphaFoldDB" id="A0A367EHN6"/>
<feature type="domain" description="HTH tetR-type" evidence="5">
    <location>
        <begin position="23"/>
        <end position="83"/>
    </location>
</feature>
<dbReference type="OrthoDB" id="3827407at2"/>
<gene>
    <name evidence="6" type="ORF">DQ392_17085</name>
</gene>
<evidence type="ECO:0000256" key="4">
    <source>
        <dbReference type="PROSITE-ProRule" id="PRU00335"/>
    </source>
</evidence>